<dbReference type="HAMAP" id="MF_01366">
    <property type="entry name" value="Ribosomal_uL13"/>
    <property type="match status" value="1"/>
</dbReference>
<dbReference type="EMBL" id="DTOZ01000026">
    <property type="protein sequence ID" value="HGE77530.1"/>
    <property type="molecule type" value="Genomic_DNA"/>
</dbReference>
<dbReference type="AlphaFoldDB" id="A0A7V3VU01"/>
<evidence type="ECO:0000256" key="3">
    <source>
        <dbReference type="ARBA" id="ARBA00023274"/>
    </source>
</evidence>
<dbReference type="GO" id="GO:0006412">
    <property type="term" value="P:translation"/>
    <property type="evidence" value="ECO:0007669"/>
    <property type="project" value="UniProtKB-UniRule"/>
</dbReference>
<evidence type="ECO:0000256" key="5">
    <source>
        <dbReference type="HAMAP-Rule" id="MF_01366"/>
    </source>
</evidence>
<reference evidence="6" key="1">
    <citation type="journal article" date="2020" name="mSystems">
        <title>Genome- and Community-Level Interaction Insights into Carbon Utilization and Element Cycling Functions of Hydrothermarchaeota in Hydrothermal Sediment.</title>
        <authorList>
            <person name="Zhou Z."/>
            <person name="Liu Y."/>
            <person name="Xu W."/>
            <person name="Pan J."/>
            <person name="Luo Z.H."/>
            <person name="Li M."/>
        </authorList>
    </citation>
    <scope>NUCLEOTIDE SEQUENCE [LARGE SCALE GENOMIC DNA]</scope>
    <source>
        <strain evidence="6">SpSt-961</strain>
    </source>
</reference>
<name>A0A7V3VU01_UNCW3</name>
<comment type="caution">
    <text evidence="6">The sequence shown here is derived from an EMBL/GenBank/DDBJ whole genome shotgun (WGS) entry which is preliminary data.</text>
</comment>
<keyword evidence="3 5" id="KW-0687">Ribonucleoprotein</keyword>
<dbReference type="InterPro" id="IPR005822">
    <property type="entry name" value="Ribosomal_uL13"/>
</dbReference>
<keyword evidence="2 5" id="KW-0689">Ribosomal protein</keyword>
<proteinExistence type="inferred from homology"/>
<organism evidence="6">
    <name type="scientific">candidate division WOR-3 bacterium</name>
    <dbReference type="NCBI Taxonomy" id="2052148"/>
    <lineage>
        <taxon>Bacteria</taxon>
        <taxon>Bacteria division WOR-3</taxon>
    </lineage>
</organism>
<dbReference type="CDD" id="cd00392">
    <property type="entry name" value="Ribosomal_L13"/>
    <property type="match status" value="1"/>
</dbReference>
<sequence>MKTKVLKKNEIKRNWYVIDVQDKILGRVATRIARLLIGKDKPQYSPQVDCGDYVVVLNADKFKVTGNKLEDKIYYRHSFYLGGLKAINLKTMLAKDPRKVLYHAVSGMLPKNKFRSRRLKRLKIYLGNEHPHKAQSPKVITV</sequence>
<dbReference type="Pfam" id="PF00572">
    <property type="entry name" value="Ribosomal_L13"/>
    <property type="match status" value="1"/>
</dbReference>
<dbReference type="Gene3D" id="3.90.1180.10">
    <property type="entry name" value="Ribosomal protein L13"/>
    <property type="match status" value="1"/>
</dbReference>
<dbReference type="NCBIfam" id="TIGR01066">
    <property type="entry name" value="rplM_bact"/>
    <property type="match status" value="1"/>
</dbReference>
<dbReference type="InterPro" id="IPR036899">
    <property type="entry name" value="Ribosomal_uL13_sf"/>
</dbReference>
<evidence type="ECO:0000313" key="6">
    <source>
        <dbReference type="EMBL" id="HGE77530.1"/>
    </source>
</evidence>
<dbReference type="SUPFAM" id="SSF52161">
    <property type="entry name" value="Ribosomal protein L13"/>
    <property type="match status" value="1"/>
</dbReference>
<comment type="similarity">
    <text evidence="1 5">Belongs to the universal ribosomal protein uL13 family.</text>
</comment>
<dbReference type="PANTHER" id="PTHR11545">
    <property type="entry name" value="RIBOSOMAL PROTEIN L13"/>
    <property type="match status" value="1"/>
</dbReference>
<dbReference type="InterPro" id="IPR005823">
    <property type="entry name" value="Ribosomal_uL13_bac-type"/>
</dbReference>
<accession>A0A7V3VU01</accession>
<gene>
    <name evidence="5" type="primary">rplM</name>
    <name evidence="6" type="ORF">ENX68_00830</name>
</gene>
<dbReference type="GO" id="GO:0003729">
    <property type="term" value="F:mRNA binding"/>
    <property type="evidence" value="ECO:0007669"/>
    <property type="project" value="UniProtKB-ARBA"/>
</dbReference>
<dbReference type="FunFam" id="3.90.1180.10:FF:000001">
    <property type="entry name" value="50S ribosomal protein L13"/>
    <property type="match status" value="1"/>
</dbReference>
<comment type="function">
    <text evidence="5">This protein is one of the early assembly proteins of the 50S ribosomal subunit, although it is not seen to bind rRNA by itself. It is important during the early stages of 50S assembly.</text>
</comment>
<dbReference type="GO" id="GO:0022625">
    <property type="term" value="C:cytosolic large ribosomal subunit"/>
    <property type="evidence" value="ECO:0007669"/>
    <property type="project" value="TreeGrafter"/>
</dbReference>
<dbReference type="PANTHER" id="PTHR11545:SF2">
    <property type="entry name" value="LARGE RIBOSOMAL SUBUNIT PROTEIN UL13M"/>
    <property type="match status" value="1"/>
</dbReference>
<protein>
    <recommendedName>
        <fullName evidence="4 5">Large ribosomal subunit protein uL13</fullName>
    </recommendedName>
</protein>
<evidence type="ECO:0000256" key="2">
    <source>
        <dbReference type="ARBA" id="ARBA00022980"/>
    </source>
</evidence>
<dbReference type="GO" id="GO:0017148">
    <property type="term" value="P:negative regulation of translation"/>
    <property type="evidence" value="ECO:0007669"/>
    <property type="project" value="TreeGrafter"/>
</dbReference>
<comment type="subunit">
    <text evidence="5">Part of the 50S ribosomal subunit.</text>
</comment>
<dbReference type="PIRSF" id="PIRSF002181">
    <property type="entry name" value="Ribosomal_L13"/>
    <property type="match status" value="1"/>
</dbReference>
<dbReference type="GO" id="GO:0003735">
    <property type="term" value="F:structural constituent of ribosome"/>
    <property type="evidence" value="ECO:0007669"/>
    <property type="project" value="InterPro"/>
</dbReference>
<evidence type="ECO:0000256" key="1">
    <source>
        <dbReference type="ARBA" id="ARBA00006227"/>
    </source>
</evidence>
<evidence type="ECO:0000256" key="4">
    <source>
        <dbReference type="ARBA" id="ARBA00035201"/>
    </source>
</evidence>